<keyword evidence="5" id="KW-1185">Reference proteome</keyword>
<dbReference type="GO" id="GO:0016301">
    <property type="term" value="F:kinase activity"/>
    <property type="evidence" value="ECO:0007669"/>
    <property type="project" value="UniProtKB-KW"/>
</dbReference>
<dbReference type="InterPro" id="IPR050624">
    <property type="entry name" value="HTH-type_Tx_Regulator"/>
</dbReference>
<name>A0A3N1XYH1_9FIRM</name>
<dbReference type="SUPFAM" id="SSF46689">
    <property type="entry name" value="Homeodomain-like"/>
    <property type="match status" value="1"/>
</dbReference>
<dbReference type="Gene3D" id="1.10.357.10">
    <property type="entry name" value="Tetracycline Repressor, domain 2"/>
    <property type="match status" value="1"/>
</dbReference>
<keyword evidence="4" id="KW-0808">Transferase</keyword>
<feature type="DNA-binding region" description="H-T-H motif" evidence="2">
    <location>
        <begin position="26"/>
        <end position="45"/>
    </location>
</feature>
<dbReference type="AlphaFoldDB" id="A0A3N1XYH1"/>
<feature type="domain" description="HTH tetR-type" evidence="3">
    <location>
        <begin position="3"/>
        <end position="63"/>
    </location>
</feature>
<dbReference type="InterPro" id="IPR009057">
    <property type="entry name" value="Homeodomain-like_sf"/>
</dbReference>
<dbReference type="EMBL" id="RJVG01000001">
    <property type="protein sequence ID" value="ROR31653.1"/>
    <property type="molecule type" value="Genomic_DNA"/>
</dbReference>
<dbReference type="PANTHER" id="PTHR43479">
    <property type="entry name" value="ACREF/ENVCD OPERON REPRESSOR-RELATED"/>
    <property type="match status" value="1"/>
</dbReference>
<dbReference type="PANTHER" id="PTHR43479:SF7">
    <property type="entry name" value="TETR-FAMILY TRANSCRIPTIONAL REGULATOR"/>
    <property type="match status" value="1"/>
</dbReference>
<dbReference type="InterPro" id="IPR001647">
    <property type="entry name" value="HTH_TetR"/>
</dbReference>
<dbReference type="Proteomes" id="UP000273083">
    <property type="component" value="Unassembled WGS sequence"/>
</dbReference>
<protein>
    <submittedName>
        <fullName evidence="4">Putative dihydroxyacetone kinase regulator</fullName>
    </submittedName>
</protein>
<organism evidence="4 5">
    <name type="scientific">Mobilisporobacter senegalensis</name>
    <dbReference type="NCBI Taxonomy" id="1329262"/>
    <lineage>
        <taxon>Bacteria</taxon>
        <taxon>Bacillati</taxon>
        <taxon>Bacillota</taxon>
        <taxon>Clostridia</taxon>
        <taxon>Lachnospirales</taxon>
        <taxon>Lachnospiraceae</taxon>
        <taxon>Mobilisporobacter</taxon>
    </lineage>
</organism>
<evidence type="ECO:0000259" key="3">
    <source>
        <dbReference type="PROSITE" id="PS50977"/>
    </source>
</evidence>
<reference evidence="4 5" key="1">
    <citation type="submission" date="2018-11" db="EMBL/GenBank/DDBJ databases">
        <title>Genomic Encyclopedia of Type Strains, Phase IV (KMG-IV): sequencing the most valuable type-strain genomes for metagenomic binning, comparative biology and taxonomic classification.</title>
        <authorList>
            <person name="Goeker M."/>
        </authorList>
    </citation>
    <scope>NUCLEOTIDE SEQUENCE [LARGE SCALE GENOMIC DNA]</scope>
    <source>
        <strain evidence="4 5">DSM 26537</strain>
    </source>
</reference>
<evidence type="ECO:0000313" key="4">
    <source>
        <dbReference type="EMBL" id="ROR31653.1"/>
    </source>
</evidence>
<evidence type="ECO:0000256" key="2">
    <source>
        <dbReference type="PROSITE-ProRule" id="PRU00335"/>
    </source>
</evidence>
<evidence type="ECO:0000256" key="1">
    <source>
        <dbReference type="ARBA" id="ARBA00023125"/>
    </source>
</evidence>
<dbReference type="OrthoDB" id="9810250at2"/>
<accession>A0A3N1XYH1</accession>
<dbReference type="PROSITE" id="PS50977">
    <property type="entry name" value="HTH_TETR_2"/>
    <property type="match status" value="1"/>
</dbReference>
<keyword evidence="1 2" id="KW-0238">DNA-binding</keyword>
<evidence type="ECO:0000313" key="5">
    <source>
        <dbReference type="Proteomes" id="UP000273083"/>
    </source>
</evidence>
<dbReference type="RefSeq" id="WP_123607745.1">
    <property type="nucleotide sequence ID" value="NZ_RJVG01000001.1"/>
</dbReference>
<dbReference type="GO" id="GO:0003677">
    <property type="term" value="F:DNA binding"/>
    <property type="evidence" value="ECO:0007669"/>
    <property type="project" value="UniProtKB-UniRule"/>
</dbReference>
<proteinExistence type="predicted"/>
<dbReference type="InterPro" id="IPR039532">
    <property type="entry name" value="TetR_C_Firmicutes"/>
</dbReference>
<gene>
    <name evidence="4" type="ORF">EDD66_101271</name>
</gene>
<dbReference type="Pfam" id="PF14278">
    <property type="entry name" value="TetR_C_8"/>
    <property type="match status" value="1"/>
</dbReference>
<comment type="caution">
    <text evidence="4">The sequence shown here is derived from an EMBL/GenBank/DDBJ whole genome shotgun (WGS) entry which is preliminary data.</text>
</comment>
<keyword evidence="4" id="KW-0418">Kinase</keyword>
<sequence length="184" mass="21744">MSQTTKRALAASLKKLLATTTLDKITVKDIVCDCEVNRQTFYYHFQDIYALIEWIYTTEAEKAIDGNKTYDTWQQGFNQVFVYMHDNKHLVMNTYRSLSREYLERFLYEVTYSLLINVVEEQSKGMDVSVENKQFIAHFYKFAFVGIVLDWISTGMKEDPQKIIDQIYTLICGDFKKALEKYKR</sequence>